<protein>
    <submittedName>
        <fullName evidence="2">Aminoglycoside phosphotransferase</fullName>
    </submittedName>
</protein>
<dbReference type="Gene3D" id="3.30.200.20">
    <property type="entry name" value="Phosphorylase Kinase, domain 1"/>
    <property type="match status" value="1"/>
</dbReference>
<name>A0A086P4M7_SPHHM</name>
<organism evidence="2 3">
    <name type="scientific">Sphingobium herbicidovorans (strain ATCC 700291 / DSM 11019 / CCUG 56400 / KCTC 2939 / LMG 18315 / NBRC 16415 / MH)</name>
    <name type="common">Sphingomonas herbicidovorans</name>
    <dbReference type="NCBI Taxonomy" id="1219045"/>
    <lineage>
        <taxon>Bacteria</taxon>
        <taxon>Pseudomonadati</taxon>
        <taxon>Pseudomonadota</taxon>
        <taxon>Alphaproteobacteria</taxon>
        <taxon>Sphingomonadales</taxon>
        <taxon>Sphingomonadaceae</taxon>
        <taxon>Sphingobium</taxon>
    </lineage>
</organism>
<dbReference type="Proteomes" id="UP000024284">
    <property type="component" value="Unassembled WGS sequence"/>
</dbReference>
<feature type="domain" description="Aminoglycoside phosphotransferase" evidence="1">
    <location>
        <begin position="40"/>
        <end position="258"/>
    </location>
</feature>
<dbReference type="Pfam" id="PF01636">
    <property type="entry name" value="APH"/>
    <property type="match status" value="1"/>
</dbReference>
<dbReference type="GO" id="GO:0016740">
    <property type="term" value="F:transferase activity"/>
    <property type="evidence" value="ECO:0007669"/>
    <property type="project" value="UniProtKB-KW"/>
</dbReference>
<keyword evidence="3" id="KW-1185">Reference proteome</keyword>
<evidence type="ECO:0000313" key="3">
    <source>
        <dbReference type="Proteomes" id="UP000024284"/>
    </source>
</evidence>
<comment type="caution">
    <text evidence="2">The sequence shown here is derived from an EMBL/GenBank/DDBJ whole genome shotgun (WGS) entry which is preliminary data.</text>
</comment>
<gene>
    <name evidence="2" type="ORF">BV98_003928</name>
</gene>
<dbReference type="SUPFAM" id="SSF56112">
    <property type="entry name" value="Protein kinase-like (PK-like)"/>
    <property type="match status" value="1"/>
</dbReference>
<dbReference type="PANTHER" id="PTHR47829:SF1">
    <property type="entry name" value="HAD FAMILY PHOSPHATASE"/>
    <property type="match status" value="1"/>
</dbReference>
<evidence type="ECO:0000259" key="1">
    <source>
        <dbReference type="Pfam" id="PF01636"/>
    </source>
</evidence>
<dbReference type="RefSeq" id="WP_037469564.1">
    <property type="nucleotide sequence ID" value="NZ_BCZD01000016.1"/>
</dbReference>
<dbReference type="PATRIC" id="fig|1219045.3.peg.3988"/>
<dbReference type="STRING" id="76947.GCA_002080435_03853"/>
<reference evidence="2" key="1">
    <citation type="submission" date="2014-08" db="EMBL/GenBank/DDBJ databases">
        <title>Draft genome sequences of Sphingobium herbicidovorans.</title>
        <authorList>
            <person name="Gan H.M."/>
            <person name="Gan H.Y."/>
            <person name="Savka M.A."/>
        </authorList>
    </citation>
    <scope>NUCLEOTIDE SEQUENCE [LARGE SCALE GENOMIC DNA]</scope>
    <source>
        <strain evidence="2">NBRC 16415</strain>
    </source>
</reference>
<dbReference type="InterPro" id="IPR041726">
    <property type="entry name" value="ACAD10_11_N"/>
</dbReference>
<dbReference type="CDD" id="cd05154">
    <property type="entry name" value="ACAD10_11_N-like"/>
    <property type="match status" value="1"/>
</dbReference>
<dbReference type="Gene3D" id="3.90.1200.10">
    <property type="match status" value="1"/>
</dbReference>
<dbReference type="OrthoDB" id="3806873at2"/>
<dbReference type="PANTHER" id="PTHR47829">
    <property type="entry name" value="HYDROLASE, PUTATIVE (AFU_ORTHOLOGUE AFUA_1G12880)-RELATED"/>
    <property type="match status" value="1"/>
</dbReference>
<dbReference type="InterPro" id="IPR002575">
    <property type="entry name" value="Aminoglycoside_PTrfase"/>
</dbReference>
<dbReference type="InterPro" id="IPR011009">
    <property type="entry name" value="Kinase-like_dom_sf"/>
</dbReference>
<dbReference type="AlphaFoldDB" id="A0A086P4M7"/>
<evidence type="ECO:0000313" key="2">
    <source>
        <dbReference type="EMBL" id="KFG88345.1"/>
    </source>
</evidence>
<accession>A0A086P4M7</accession>
<dbReference type="InterPro" id="IPR052898">
    <property type="entry name" value="ACAD10-like"/>
</dbReference>
<proteinExistence type="predicted"/>
<sequence>MNVEQLNAGLSEVREAHRFDEGALRAWLRDHVPEAEGELTVRQFRGGQSNPTFRLDTAGRSFVMRRKPPGVTVPGAHAVDREARVIGALGKAGFPVPRIYGLCTDDAVIGSWFYVMECVEGRVFWNARFESVAVEERPAYFDAMNATLAQLHNFDPAALGLDDFGKKGNYFDRQIARWSRQYLSDEAAGRDANMDRLIEWLPANIPPGDESRIVHGDYRADNMVFHPVEPRIAAVLDWELSTLGHPLADFVNHIMMYRLPPAILSGLRGVDIAASNLMPEQDYIAAYCRRTGRDGIDHIGFYRAFALFRLAAIYHGIKARALRGTAASAHAEELAAHYPLLAQLAWSEAEAALTKGND</sequence>
<dbReference type="eggNOG" id="COG3173">
    <property type="taxonomic scope" value="Bacteria"/>
</dbReference>
<dbReference type="EMBL" id="JFZA02000062">
    <property type="protein sequence ID" value="KFG88345.1"/>
    <property type="molecule type" value="Genomic_DNA"/>
</dbReference>